<dbReference type="Proteomes" id="UP000503399">
    <property type="component" value="Chromosome"/>
</dbReference>
<reference evidence="1 2" key="1">
    <citation type="submission" date="2020-02" db="EMBL/GenBank/DDBJ databases">
        <authorList>
            <person name="Hogendoorn C."/>
        </authorList>
    </citation>
    <scope>NUCLEOTIDE SEQUENCE [LARGE SCALE GENOMIC DNA]</scope>
    <source>
        <strain evidence="1">R501</strain>
    </source>
</reference>
<dbReference type="EMBL" id="LR778114">
    <property type="protein sequence ID" value="CAB1130082.1"/>
    <property type="molecule type" value="Genomic_DNA"/>
</dbReference>
<accession>A0A6F8ZKF0</accession>
<dbReference type="GO" id="GO:0005829">
    <property type="term" value="C:cytosol"/>
    <property type="evidence" value="ECO:0007669"/>
    <property type="project" value="TreeGrafter"/>
</dbReference>
<dbReference type="Gene3D" id="1.20.1260.10">
    <property type="match status" value="1"/>
</dbReference>
<dbReference type="InterPro" id="IPR052703">
    <property type="entry name" value="Aromatic_CoA_ox/epox"/>
</dbReference>
<dbReference type="AlphaFoldDB" id="A0A6F8ZKF0"/>
<dbReference type="PANTHER" id="PTHR30458:SF2">
    <property type="entry name" value="1,2-PHENYLACETYL-COA EPOXIDASE, SUBUNIT A"/>
    <property type="match status" value="1"/>
</dbReference>
<dbReference type="PANTHER" id="PTHR30458">
    <property type="entry name" value="PHENYLACETIC ACID DEGRADATION PROTEIN PAA"/>
    <property type="match status" value="1"/>
</dbReference>
<name>A0A6F8ZKF0_9FIRM</name>
<dbReference type="Pfam" id="PF05138">
    <property type="entry name" value="PaaA_PaaC"/>
    <property type="match status" value="1"/>
</dbReference>
<evidence type="ECO:0000313" key="1">
    <source>
        <dbReference type="EMBL" id="CAB1130082.1"/>
    </source>
</evidence>
<proteinExistence type="predicted"/>
<dbReference type="InterPro" id="IPR007814">
    <property type="entry name" value="PaaA_PaaC"/>
</dbReference>
<gene>
    <name evidence="1" type="primary">paaA</name>
    <name evidence="1" type="ORF">R50_2590</name>
</gene>
<keyword evidence="2" id="KW-1185">Reference proteome</keyword>
<dbReference type="InterPro" id="IPR009078">
    <property type="entry name" value="Ferritin-like_SF"/>
</dbReference>
<dbReference type="KEGG" id="hfv:R50_2590"/>
<dbReference type="InterPro" id="IPR012347">
    <property type="entry name" value="Ferritin-like"/>
</dbReference>
<sequence>MATDHGRVPGSGPWQTEDLRLAFEARIDRGEKVETGDWMPEEYRDEARRLVLMHAMSRLVEAMAEREWVAAAPSLEDRIAMVAMVRENLGYAEMVLRLAEDLLPEPVPEPGGLLAQLTAGRVRYQTVYGRPLTGWADVVVLLWLVSGAAVILHSGFVGSSYAPYARVLTRIVQSEEFHAQQGQTLAERWLNASLVNRGQLQEALNRWWEDLLLFFGPPEHWPGTHQLRALRYRLRTKSNEELRQRYLSVYVPRLRSLGLQPPDADLAFQPAARVWRYTAPDWGRLAAPPDQGPVLRRLALRRIGYESARDHLAGVGPARP</sequence>
<organism evidence="1 2">
    <name type="scientific">Candidatus Hydrogenisulfobacillus filiaventi</name>
    <dbReference type="NCBI Taxonomy" id="2707344"/>
    <lineage>
        <taxon>Bacteria</taxon>
        <taxon>Bacillati</taxon>
        <taxon>Bacillota</taxon>
        <taxon>Clostridia</taxon>
        <taxon>Eubacteriales</taxon>
        <taxon>Clostridiales Family XVII. Incertae Sedis</taxon>
        <taxon>Candidatus Hydrogenisulfobacillus</taxon>
    </lineage>
</organism>
<evidence type="ECO:0000313" key="2">
    <source>
        <dbReference type="Proteomes" id="UP000503399"/>
    </source>
</evidence>
<dbReference type="GO" id="GO:0010124">
    <property type="term" value="P:phenylacetate catabolic process"/>
    <property type="evidence" value="ECO:0007669"/>
    <property type="project" value="InterPro"/>
</dbReference>
<dbReference type="SUPFAM" id="SSF47240">
    <property type="entry name" value="Ferritin-like"/>
    <property type="match status" value="1"/>
</dbReference>
<protein>
    <submittedName>
        <fullName evidence="1">Phenylacetic acid degradation protein</fullName>
    </submittedName>
</protein>